<feature type="chain" id="PRO_5017242384" evidence="3">
    <location>
        <begin position="22"/>
        <end position="428"/>
    </location>
</feature>
<evidence type="ECO:0000313" key="5">
    <source>
        <dbReference type="Ensembl" id="ENSSPAP00000003210.1"/>
    </source>
</evidence>
<dbReference type="GO" id="GO:0006644">
    <property type="term" value="P:phospholipid metabolic process"/>
    <property type="evidence" value="ECO:0007669"/>
    <property type="project" value="InterPro"/>
</dbReference>
<accession>A0A3B4Z3D4</accession>
<evidence type="ECO:0000256" key="2">
    <source>
        <dbReference type="ARBA" id="ARBA00022525"/>
    </source>
</evidence>
<dbReference type="GO" id="GO:0005576">
    <property type="term" value="C:extracellular region"/>
    <property type="evidence" value="ECO:0007669"/>
    <property type="project" value="UniProtKB-SubCell"/>
</dbReference>
<comment type="subcellular location">
    <subcellularLocation>
        <location evidence="1">Secreted</location>
    </subcellularLocation>
</comment>
<dbReference type="GeneTree" id="ENSGT00940000165179"/>
<feature type="signal peptide" evidence="3">
    <location>
        <begin position="1"/>
        <end position="21"/>
    </location>
</feature>
<dbReference type="AlphaFoldDB" id="A0A3B4Z3D4"/>
<dbReference type="SUPFAM" id="SSF48619">
    <property type="entry name" value="Phospholipase A2, PLA2"/>
    <property type="match status" value="1"/>
</dbReference>
<evidence type="ECO:0000256" key="1">
    <source>
        <dbReference type="ARBA" id="ARBA00004613"/>
    </source>
</evidence>
<dbReference type="InterPro" id="IPR036444">
    <property type="entry name" value="PLipase_A2_dom_sf"/>
</dbReference>
<dbReference type="Pfam" id="PF05826">
    <property type="entry name" value="Phospholip_A2_2"/>
    <property type="match status" value="1"/>
</dbReference>
<keyword evidence="3" id="KW-0732">Signal</keyword>
<reference evidence="5" key="1">
    <citation type="submission" date="2023-09" db="UniProtKB">
        <authorList>
            <consortium name="Ensembl"/>
        </authorList>
    </citation>
    <scope>IDENTIFICATION</scope>
</reference>
<protein>
    <submittedName>
        <fullName evidence="5">Group 3 secretory phospholipase A2-like</fullName>
    </submittedName>
</protein>
<dbReference type="PANTHER" id="PTHR12253">
    <property type="entry name" value="RH14732P"/>
    <property type="match status" value="1"/>
</dbReference>
<dbReference type="STRING" id="144197.ENSSPAP00000003210"/>
<organism evidence="5">
    <name type="scientific">Stegastes partitus</name>
    <name type="common">bicolor damselfish</name>
    <dbReference type="NCBI Taxonomy" id="144197"/>
    <lineage>
        <taxon>Eukaryota</taxon>
        <taxon>Metazoa</taxon>
        <taxon>Chordata</taxon>
        <taxon>Craniata</taxon>
        <taxon>Vertebrata</taxon>
        <taxon>Euteleostomi</taxon>
        <taxon>Actinopterygii</taxon>
        <taxon>Neopterygii</taxon>
        <taxon>Teleostei</taxon>
        <taxon>Neoteleostei</taxon>
        <taxon>Acanthomorphata</taxon>
        <taxon>Ovalentaria</taxon>
        <taxon>Pomacentridae</taxon>
        <taxon>Stegastes</taxon>
    </lineage>
</organism>
<dbReference type="PROSITE" id="PS00118">
    <property type="entry name" value="PA2_HIS"/>
    <property type="match status" value="1"/>
</dbReference>
<dbReference type="CDD" id="cd04704">
    <property type="entry name" value="PLA2_bee_venom_like"/>
    <property type="match status" value="1"/>
</dbReference>
<dbReference type="GO" id="GO:0050482">
    <property type="term" value="P:arachidonate secretion"/>
    <property type="evidence" value="ECO:0007669"/>
    <property type="project" value="InterPro"/>
</dbReference>
<dbReference type="Gene3D" id="1.20.90.10">
    <property type="entry name" value="Phospholipase A2 domain"/>
    <property type="match status" value="2"/>
</dbReference>
<evidence type="ECO:0000256" key="3">
    <source>
        <dbReference type="SAM" id="SignalP"/>
    </source>
</evidence>
<dbReference type="InterPro" id="IPR016090">
    <property type="entry name" value="PLA2-like_dom"/>
</dbReference>
<keyword evidence="2" id="KW-0964">Secreted</keyword>
<dbReference type="Ensembl" id="ENSSPAT00000003266.1">
    <property type="protein sequence ID" value="ENSSPAP00000003210.1"/>
    <property type="gene ID" value="ENSSPAG00000002451.1"/>
</dbReference>
<proteinExistence type="predicted"/>
<feature type="domain" description="Phospholipase A2-like central" evidence="4">
    <location>
        <begin position="142"/>
        <end position="237"/>
    </location>
</feature>
<dbReference type="GO" id="GO:0004623">
    <property type="term" value="F:phospholipase A2 activity"/>
    <property type="evidence" value="ECO:0007669"/>
    <property type="project" value="InterPro"/>
</dbReference>
<sequence length="428" mass="48664">MKSRCVLRVAFVLSSLVLSKTQNVIGPELSCLTSSLADGKTRVTFLRQDAAGARYLYLSLWSEDLRLLTCEVNSNPFVTERYRTLCDRNASRTEEISQTFNMSVLLAPNAPCAFVSSSAQKFTKRTRSDGTERKTRRKRAWILPGTLWCGSGSKAGKFEQLGMFESADRCCREHDHCLHIIPAFTVNYGVFNPNLYTVSHCECDQRFRQCLMSVNDSISSMVGYSFFNILQVPCFELKQQKRSGKNKSIKKGLLDYISPHVTTTSQLITSTSALPLTQRPKRQHLPAAAITTAITKNHKKFPKRRRCCESEMPVRGDTFHPRCKNLGSLRCFLRLPVFIFVPADTQLLCGSLKHLDECKFKIPPLEKKYDLQNMESKTAYHCDCTSRLAVQIEGLKQPSILPSLLVDFISQQCFTLPKEKKCHRKKRF</sequence>
<evidence type="ECO:0000259" key="4">
    <source>
        <dbReference type="Pfam" id="PF05826"/>
    </source>
</evidence>
<dbReference type="InterPro" id="IPR033113">
    <property type="entry name" value="PLA2_histidine"/>
</dbReference>
<name>A0A3B4Z3D4_9TELE</name>